<evidence type="ECO:0000256" key="10">
    <source>
        <dbReference type="ARBA" id="ARBA00030775"/>
    </source>
</evidence>
<keyword evidence="7 11" id="KW-1133">Transmembrane helix</keyword>
<evidence type="ECO:0000256" key="8">
    <source>
        <dbReference type="ARBA" id="ARBA00023136"/>
    </source>
</evidence>
<keyword evidence="4" id="KW-0488">Methylation</keyword>
<keyword evidence="5" id="KW-0997">Cell inner membrane</keyword>
<evidence type="ECO:0000256" key="9">
    <source>
        <dbReference type="ARBA" id="ARBA00025772"/>
    </source>
</evidence>
<accession>A0A3M8S2S9</accession>
<dbReference type="Gene3D" id="3.30.700.10">
    <property type="entry name" value="Glycoprotein, Type 4 Pilin"/>
    <property type="match status" value="1"/>
</dbReference>
<dbReference type="InterPro" id="IPR045584">
    <property type="entry name" value="Pilin-like"/>
</dbReference>
<evidence type="ECO:0000256" key="3">
    <source>
        <dbReference type="ARBA" id="ARBA00022475"/>
    </source>
</evidence>
<dbReference type="AlphaFoldDB" id="A0A3M8S2S9"/>
<feature type="transmembrane region" description="Helical" evidence="11">
    <location>
        <begin position="20"/>
        <end position="42"/>
    </location>
</feature>
<dbReference type="GO" id="GO:0005886">
    <property type="term" value="C:plasma membrane"/>
    <property type="evidence" value="ECO:0007669"/>
    <property type="project" value="UniProtKB-SubCell"/>
</dbReference>
<dbReference type="GO" id="GO:0015627">
    <property type="term" value="C:type II protein secretion system complex"/>
    <property type="evidence" value="ECO:0007669"/>
    <property type="project" value="InterPro"/>
</dbReference>
<dbReference type="NCBIfam" id="TIGR02532">
    <property type="entry name" value="IV_pilin_GFxxxE"/>
    <property type="match status" value="1"/>
</dbReference>
<evidence type="ECO:0000256" key="7">
    <source>
        <dbReference type="ARBA" id="ARBA00022989"/>
    </source>
</evidence>
<evidence type="ECO:0000256" key="6">
    <source>
        <dbReference type="ARBA" id="ARBA00022692"/>
    </source>
</evidence>
<dbReference type="SUPFAM" id="SSF54523">
    <property type="entry name" value="Pili subunits"/>
    <property type="match status" value="1"/>
</dbReference>
<gene>
    <name evidence="13" type="ORF">EC580_00835</name>
</gene>
<evidence type="ECO:0000256" key="11">
    <source>
        <dbReference type="SAM" id="Phobius"/>
    </source>
</evidence>
<organism evidence="13">
    <name type="scientific">Acidithiobacillus sulfuriphilus</name>
    <dbReference type="NCBI Taxonomy" id="1867749"/>
    <lineage>
        <taxon>Bacteria</taxon>
        <taxon>Pseudomonadati</taxon>
        <taxon>Pseudomonadota</taxon>
        <taxon>Acidithiobacillia</taxon>
        <taxon>Acidithiobacillales</taxon>
        <taxon>Acidithiobacillaceae</taxon>
        <taxon>Acidithiobacillus</taxon>
    </lineage>
</organism>
<sequence>MGRNGGSMQQERGLTLVELVVTIAVAAILMAIAMPSLQSFLLNSKVRSAAGRLQEDLQMARAEAVKTNQVVALDISAANGGCAWSLAPTFSSYTPMTAARYQNEYASVSCTATASQICFDPLGTLAPGGTCALGGTFTFTPNSTGTTWLVLVNAGGRVTSCLQSAGGGCYIAP</sequence>
<dbReference type="InterPro" id="IPR012902">
    <property type="entry name" value="N_methyl_site"/>
</dbReference>
<evidence type="ECO:0000256" key="2">
    <source>
        <dbReference type="ARBA" id="ARBA00021549"/>
    </source>
</evidence>
<dbReference type="Pfam" id="PF12019">
    <property type="entry name" value="GspH"/>
    <property type="match status" value="1"/>
</dbReference>
<dbReference type="GO" id="GO:0015628">
    <property type="term" value="P:protein secretion by the type II secretion system"/>
    <property type="evidence" value="ECO:0007669"/>
    <property type="project" value="InterPro"/>
</dbReference>
<keyword evidence="8 11" id="KW-0472">Membrane</keyword>
<dbReference type="EMBL" id="RIZI01000070">
    <property type="protein sequence ID" value="RNF74953.1"/>
    <property type="molecule type" value="Genomic_DNA"/>
</dbReference>
<protein>
    <recommendedName>
        <fullName evidence="2">Type II secretion system protein H</fullName>
    </recommendedName>
    <alternativeName>
        <fullName evidence="10">General secretion pathway protein H</fullName>
    </alternativeName>
</protein>
<comment type="caution">
    <text evidence="13">The sequence shown here is derived from an EMBL/GenBank/DDBJ whole genome shotgun (WGS) entry which is preliminary data.</text>
</comment>
<dbReference type="InterPro" id="IPR022346">
    <property type="entry name" value="T2SS_GspH"/>
</dbReference>
<reference evidence="13" key="1">
    <citation type="submission" date="2018-10" db="EMBL/GenBank/DDBJ databases">
        <title>Acidithiobacillus sulfuriphilus sp. nov.: an extremely acidophilic sulfur-oxidizing chemolithotroph isolated from a neutral pH environment.</title>
        <authorList>
            <person name="Falagan C."/>
            <person name="Moya-Beltran A."/>
            <person name="Quatrini R."/>
            <person name="Johnson D.B."/>
        </authorList>
    </citation>
    <scope>NUCLEOTIDE SEQUENCE [LARGE SCALE GENOMIC DNA]</scope>
    <source>
        <strain evidence="13">CJ-2</strain>
    </source>
</reference>
<keyword evidence="3" id="KW-1003">Cell membrane</keyword>
<dbReference type="PROSITE" id="PS00409">
    <property type="entry name" value="PROKAR_NTER_METHYL"/>
    <property type="match status" value="1"/>
</dbReference>
<dbReference type="Pfam" id="PF07963">
    <property type="entry name" value="N_methyl"/>
    <property type="match status" value="1"/>
</dbReference>
<evidence type="ECO:0000313" key="13">
    <source>
        <dbReference type="EMBL" id="RNF74953.1"/>
    </source>
</evidence>
<evidence type="ECO:0000259" key="12">
    <source>
        <dbReference type="Pfam" id="PF12019"/>
    </source>
</evidence>
<comment type="similarity">
    <text evidence="9">Belongs to the GSP H family.</text>
</comment>
<evidence type="ECO:0000256" key="4">
    <source>
        <dbReference type="ARBA" id="ARBA00022481"/>
    </source>
</evidence>
<feature type="domain" description="General secretion pathway GspH" evidence="12">
    <location>
        <begin position="49"/>
        <end position="156"/>
    </location>
</feature>
<evidence type="ECO:0000256" key="1">
    <source>
        <dbReference type="ARBA" id="ARBA00004377"/>
    </source>
</evidence>
<comment type="subcellular location">
    <subcellularLocation>
        <location evidence="1">Cell inner membrane</location>
        <topology evidence="1">Single-pass membrane protein</topology>
    </subcellularLocation>
</comment>
<keyword evidence="6 11" id="KW-0812">Transmembrane</keyword>
<proteinExistence type="inferred from homology"/>
<name>A0A3M8S2S9_9PROT</name>
<evidence type="ECO:0000256" key="5">
    <source>
        <dbReference type="ARBA" id="ARBA00022519"/>
    </source>
</evidence>